<gene>
    <name evidence="1" type="ORF">JI735_27540</name>
</gene>
<dbReference type="RefSeq" id="WP_157771323.1">
    <property type="nucleotide sequence ID" value="NZ_CP068595.1"/>
</dbReference>
<evidence type="ECO:0000313" key="2">
    <source>
        <dbReference type="Proteomes" id="UP000595841"/>
    </source>
</evidence>
<dbReference type="KEGG" id="pson:JI735_27540"/>
<accession>A0A974SB89</accession>
<keyword evidence="2" id="KW-1185">Reference proteome</keyword>
<organism evidence="1 2">
    <name type="scientific">Paenibacillus sonchi</name>
    <dbReference type="NCBI Taxonomy" id="373687"/>
    <lineage>
        <taxon>Bacteria</taxon>
        <taxon>Bacillati</taxon>
        <taxon>Bacillota</taxon>
        <taxon>Bacilli</taxon>
        <taxon>Bacillales</taxon>
        <taxon>Paenibacillaceae</taxon>
        <taxon>Paenibacillus</taxon>
        <taxon>Paenibacillus sonchi group</taxon>
    </lineage>
</organism>
<protein>
    <submittedName>
        <fullName evidence="1">Uncharacterized protein</fullName>
    </submittedName>
</protein>
<evidence type="ECO:0000313" key="1">
    <source>
        <dbReference type="EMBL" id="QQZ60238.1"/>
    </source>
</evidence>
<sequence length="55" mass="6405">MNKLDGNEHWKTKMIMTEHVEQFEGQQRDAGISDGQEDSWCITKYFGEDARNDLA</sequence>
<proteinExistence type="predicted"/>
<dbReference type="Proteomes" id="UP000595841">
    <property type="component" value="Chromosome"/>
</dbReference>
<reference evidence="1 2" key="1">
    <citation type="submission" date="2021-01" db="EMBL/GenBank/DDBJ databases">
        <title>Whole genome sequence of Paenibacillus sonchi LMG 24727 for comparative genomics.</title>
        <authorList>
            <person name="Lee G."/>
            <person name="Kim M.-J."/>
            <person name="Lim K."/>
            <person name="Shin J.-H."/>
        </authorList>
    </citation>
    <scope>NUCLEOTIDE SEQUENCE [LARGE SCALE GENOMIC DNA]</scope>
    <source>
        <strain evidence="1 2">LMG 24727</strain>
    </source>
</reference>
<name>A0A974SB89_9BACL</name>
<dbReference type="EMBL" id="CP068595">
    <property type="protein sequence ID" value="QQZ60238.1"/>
    <property type="molecule type" value="Genomic_DNA"/>
</dbReference>
<dbReference type="AlphaFoldDB" id="A0A974SB89"/>